<feature type="domain" description="HTH tetR-type" evidence="3">
    <location>
        <begin position="1"/>
        <end position="56"/>
    </location>
</feature>
<reference evidence="4 5" key="1">
    <citation type="submission" date="2020-04" db="EMBL/GenBank/DDBJ databases">
        <authorList>
            <person name="Depoorter E."/>
        </authorList>
    </citation>
    <scope>NUCLEOTIDE SEQUENCE [LARGE SCALE GENOMIC DNA]</scope>
    <source>
        <strain evidence="4 5">BCC0217</strain>
    </source>
</reference>
<feature type="DNA-binding region" description="H-T-H motif" evidence="2">
    <location>
        <begin position="19"/>
        <end position="38"/>
    </location>
</feature>
<dbReference type="Gene3D" id="1.10.357.10">
    <property type="entry name" value="Tetracycline Repressor, domain 2"/>
    <property type="match status" value="1"/>
</dbReference>
<gene>
    <name evidence="4" type="primary">betI_2</name>
    <name evidence="4" type="ORF">BLA3211_07091</name>
</gene>
<evidence type="ECO:0000313" key="5">
    <source>
        <dbReference type="Proteomes" id="UP000494301"/>
    </source>
</evidence>
<dbReference type="Proteomes" id="UP000494301">
    <property type="component" value="Unassembled WGS sequence"/>
</dbReference>
<dbReference type="InterPro" id="IPR009057">
    <property type="entry name" value="Homeodomain-like_sf"/>
</dbReference>
<name>A0A6J5JM00_9BURK</name>
<dbReference type="InterPro" id="IPR001647">
    <property type="entry name" value="HTH_TetR"/>
</dbReference>
<proteinExistence type="predicted"/>
<dbReference type="Pfam" id="PF00440">
    <property type="entry name" value="TetR_N"/>
    <property type="match status" value="1"/>
</dbReference>
<evidence type="ECO:0000256" key="1">
    <source>
        <dbReference type="ARBA" id="ARBA00023125"/>
    </source>
</evidence>
<dbReference type="EMBL" id="CABWIL020000034">
    <property type="protein sequence ID" value="CAB3972679.1"/>
    <property type="molecule type" value="Genomic_DNA"/>
</dbReference>
<dbReference type="PROSITE" id="PS50977">
    <property type="entry name" value="HTH_TETR_2"/>
    <property type="match status" value="1"/>
</dbReference>
<dbReference type="GO" id="GO:0003677">
    <property type="term" value="F:DNA binding"/>
    <property type="evidence" value="ECO:0007669"/>
    <property type="project" value="UniProtKB-UniRule"/>
</dbReference>
<accession>A0A6J5JM00</accession>
<dbReference type="SUPFAM" id="SSF46689">
    <property type="entry name" value="Homeodomain-like"/>
    <property type="match status" value="1"/>
</dbReference>
<protein>
    <submittedName>
        <fullName evidence="4">HTH-type transcriptional regulator BetI</fullName>
    </submittedName>
</protein>
<sequence>MLRAGRELIEQHGDFGDVVIADVIRAAGTSTGAFYCRFKDKDAFVSAVMDATFIELRADADKTIEEDAVWRSGDARAITGGIVHHYTDMCRCNRGVFKAVLRYIAPSAPDSHPMRLLDHHIKDLVVPVLAPLLTGRSTKVAAQEIRSAIQMISSTLAMAVLTDPGPMRFEDGTLERQLLLLMQRYLRID</sequence>
<evidence type="ECO:0000256" key="2">
    <source>
        <dbReference type="PROSITE-ProRule" id="PRU00335"/>
    </source>
</evidence>
<dbReference type="AlphaFoldDB" id="A0A6J5JM00"/>
<organism evidence="4 5">
    <name type="scientific">Burkholderia aenigmatica</name>
    <dbReference type="NCBI Taxonomy" id="2015348"/>
    <lineage>
        <taxon>Bacteria</taxon>
        <taxon>Pseudomonadati</taxon>
        <taxon>Pseudomonadota</taxon>
        <taxon>Betaproteobacteria</taxon>
        <taxon>Burkholderiales</taxon>
        <taxon>Burkholderiaceae</taxon>
        <taxon>Burkholderia</taxon>
        <taxon>Burkholderia cepacia complex</taxon>
    </lineage>
</organism>
<evidence type="ECO:0000313" key="4">
    <source>
        <dbReference type="EMBL" id="CAB3972679.1"/>
    </source>
</evidence>
<evidence type="ECO:0000259" key="3">
    <source>
        <dbReference type="PROSITE" id="PS50977"/>
    </source>
</evidence>
<keyword evidence="1 2" id="KW-0238">DNA-binding</keyword>